<dbReference type="SUPFAM" id="SSF50249">
    <property type="entry name" value="Nucleic acid-binding proteins"/>
    <property type="match status" value="1"/>
</dbReference>
<evidence type="ECO:0000256" key="5">
    <source>
        <dbReference type="ARBA" id="ARBA00022801"/>
    </source>
</evidence>
<dbReference type="Pfam" id="PF04408">
    <property type="entry name" value="WHD_HA2"/>
    <property type="match status" value="1"/>
</dbReference>
<evidence type="ECO:0000256" key="4">
    <source>
        <dbReference type="ARBA" id="ARBA00022741"/>
    </source>
</evidence>
<protein>
    <recommendedName>
        <fullName evidence="2">RNA helicase</fullName>
        <ecNumber evidence="2">3.6.4.13</ecNumber>
    </recommendedName>
</protein>
<dbReference type="Pfam" id="PF07717">
    <property type="entry name" value="OB_NTP_bind"/>
    <property type="match status" value="1"/>
</dbReference>
<keyword evidence="3" id="KW-0507">mRNA processing</keyword>
<evidence type="ECO:0000256" key="8">
    <source>
        <dbReference type="ARBA" id="ARBA00023187"/>
    </source>
</evidence>
<evidence type="ECO:0000256" key="1">
    <source>
        <dbReference type="ARBA" id="ARBA00004123"/>
    </source>
</evidence>
<evidence type="ECO:0000256" key="11">
    <source>
        <dbReference type="SAM" id="MobiDB-lite"/>
    </source>
</evidence>
<evidence type="ECO:0000256" key="7">
    <source>
        <dbReference type="ARBA" id="ARBA00022840"/>
    </source>
</evidence>
<evidence type="ECO:0000313" key="15">
    <source>
        <dbReference type="Proteomes" id="UP000695000"/>
    </source>
</evidence>
<dbReference type="InterPro" id="IPR012340">
    <property type="entry name" value="NA-bd_OB-fold"/>
</dbReference>
<dbReference type="SMART" id="SM00487">
    <property type="entry name" value="DEXDc"/>
    <property type="match status" value="1"/>
</dbReference>
<dbReference type="GO" id="GO:0004386">
    <property type="term" value="F:helicase activity"/>
    <property type="evidence" value="ECO:0007669"/>
    <property type="project" value="UniProtKB-KW"/>
</dbReference>
<keyword evidence="6 16" id="KW-0347">Helicase</keyword>
<keyword evidence="8" id="KW-0508">mRNA splicing</keyword>
<dbReference type="Pfam" id="PF00575">
    <property type="entry name" value="S1"/>
    <property type="match status" value="1"/>
</dbReference>
<dbReference type="InterPro" id="IPR027417">
    <property type="entry name" value="P-loop_NTPase"/>
</dbReference>
<keyword evidence="4" id="KW-0547">Nucleotide-binding</keyword>
<accession>A0ABM1NCN3</accession>
<dbReference type="Gene3D" id="3.40.50.300">
    <property type="entry name" value="P-loop containing nucleotide triphosphate hydrolases"/>
    <property type="match status" value="2"/>
</dbReference>
<comment type="subcellular location">
    <subcellularLocation>
        <location evidence="1">Nucleus</location>
    </subcellularLocation>
</comment>
<dbReference type="InterPro" id="IPR001650">
    <property type="entry name" value="Helicase_C-like"/>
</dbReference>
<gene>
    <name evidence="16" type="primary">LOC108568158</name>
</gene>
<dbReference type="Gene3D" id="1.20.120.1080">
    <property type="match status" value="1"/>
</dbReference>
<dbReference type="Gene3D" id="2.40.50.140">
    <property type="entry name" value="Nucleic acid-binding proteins"/>
    <property type="match status" value="1"/>
</dbReference>
<dbReference type="SMART" id="SM00847">
    <property type="entry name" value="HA2"/>
    <property type="match status" value="1"/>
</dbReference>
<dbReference type="PROSITE" id="PS51194">
    <property type="entry name" value="HELICASE_CTER"/>
    <property type="match status" value="1"/>
</dbReference>
<feature type="compositionally biased region" description="Basic residues" evidence="11">
    <location>
        <begin position="214"/>
        <end position="227"/>
    </location>
</feature>
<dbReference type="PROSITE" id="PS00690">
    <property type="entry name" value="DEAH_ATP_HELICASE"/>
    <property type="match status" value="1"/>
</dbReference>
<evidence type="ECO:0000259" key="14">
    <source>
        <dbReference type="PROSITE" id="PS51194"/>
    </source>
</evidence>
<dbReference type="InterPro" id="IPR003029">
    <property type="entry name" value="S1_domain"/>
</dbReference>
<evidence type="ECO:0000256" key="3">
    <source>
        <dbReference type="ARBA" id="ARBA00022664"/>
    </source>
</evidence>
<dbReference type="SMART" id="SM00490">
    <property type="entry name" value="HELICc"/>
    <property type="match status" value="1"/>
</dbReference>
<dbReference type="Pfam" id="PF21010">
    <property type="entry name" value="HA2_C"/>
    <property type="match status" value="1"/>
</dbReference>
<feature type="region of interest" description="Disordered" evidence="11">
    <location>
        <begin position="134"/>
        <end position="239"/>
    </location>
</feature>
<dbReference type="CDD" id="cd17971">
    <property type="entry name" value="DEXHc_DHX8"/>
    <property type="match status" value="1"/>
</dbReference>
<evidence type="ECO:0000256" key="6">
    <source>
        <dbReference type="ARBA" id="ARBA00022806"/>
    </source>
</evidence>
<dbReference type="PANTHER" id="PTHR18934:SF85">
    <property type="entry name" value="ATP-DEPENDENT RNA HELICASE DHX8"/>
    <property type="match status" value="1"/>
</dbReference>
<dbReference type="InterPro" id="IPR049588">
    <property type="entry name" value="DHX8_GH2-like"/>
</dbReference>
<dbReference type="InterPro" id="IPR049621">
    <property type="entry name" value="S1_DHX8_helicase"/>
</dbReference>
<name>A0ABM1NCN3_NICVS</name>
<dbReference type="InterPro" id="IPR011709">
    <property type="entry name" value="DEAD-box_helicase_OB_fold"/>
</dbReference>
<dbReference type="Pfam" id="PF00270">
    <property type="entry name" value="DEAD"/>
    <property type="match status" value="1"/>
</dbReference>
<dbReference type="InterPro" id="IPR044762">
    <property type="entry name" value="DHX8/Prp22_DEXHc"/>
</dbReference>
<comment type="catalytic activity">
    <reaction evidence="10">
        <text>ATP + H2O = ADP + phosphate + H(+)</text>
        <dbReference type="Rhea" id="RHEA:13065"/>
        <dbReference type="ChEBI" id="CHEBI:15377"/>
        <dbReference type="ChEBI" id="CHEBI:15378"/>
        <dbReference type="ChEBI" id="CHEBI:30616"/>
        <dbReference type="ChEBI" id="CHEBI:43474"/>
        <dbReference type="ChEBI" id="CHEBI:456216"/>
        <dbReference type="EC" id="3.6.4.13"/>
    </reaction>
</comment>
<evidence type="ECO:0000259" key="12">
    <source>
        <dbReference type="PROSITE" id="PS50126"/>
    </source>
</evidence>
<keyword evidence="9" id="KW-0539">Nucleus</keyword>
<dbReference type="CDD" id="cd05684">
    <property type="entry name" value="S1_DHX8_helicase"/>
    <property type="match status" value="1"/>
</dbReference>
<keyword evidence="15" id="KW-1185">Reference proteome</keyword>
<keyword evidence="7" id="KW-0067">ATP-binding</keyword>
<dbReference type="InterPro" id="IPR048333">
    <property type="entry name" value="HA2_WH"/>
</dbReference>
<feature type="domain" description="S1 motif" evidence="12">
    <location>
        <begin position="242"/>
        <end position="313"/>
    </location>
</feature>
<dbReference type="PROSITE" id="PS50126">
    <property type="entry name" value="S1"/>
    <property type="match status" value="1"/>
</dbReference>
<proteinExistence type="predicted"/>
<evidence type="ECO:0000256" key="10">
    <source>
        <dbReference type="ARBA" id="ARBA00047984"/>
    </source>
</evidence>
<keyword evidence="5" id="KW-0378">Hydrolase</keyword>
<dbReference type="PANTHER" id="PTHR18934">
    <property type="entry name" value="ATP-DEPENDENT RNA HELICASE"/>
    <property type="match status" value="1"/>
</dbReference>
<organism evidence="15 16">
    <name type="scientific">Nicrophorus vespilloides</name>
    <name type="common">Boreal carrion beetle</name>
    <dbReference type="NCBI Taxonomy" id="110193"/>
    <lineage>
        <taxon>Eukaryota</taxon>
        <taxon>Metazoa</taxon>
        <taxon>Ecdysozoa</taxon>
        <taxon>Arthropoda</taxon>
        <taxon>Hexapoda</taxon>
        <taxon>Insecta</taxon>
        <taxon>Pterygota</taxon>
        <taxon>Neoptera</taxon>
        <taxon>Endopterygota</taxon>
        <taxon>Coleoptera</taxon>
        <taxon>Polyphaga</taxon>
        <taxon>Staphyliniformia</taxon>
        <taxon>Silphidae</taxon>
        <taxon>Nicrophorinae</taxon>
        <taxon>Nicrophorus</taxon>
    </lineage>
</organism>
<dbReference type="InterPro" id="IPR007502">
    <property type="entry name" value="Helicase-assoc_dom"/>
</dbReference>
<evidence type="ECO:0000259" key="13">
    <source>
        <dbReference type="PROSITE" id="PS51192"/>
    </source>
</evidence>
<evidence type="ECO:0000313" key="16">
    <source>
        <dbReference type="RefSeq" id="XP_017784583.1"/>
    </source>
</evidence>
<feature type="domain" description="Helicase ATP-binding" evidence="13">
    <location>
        <begin position="552"/>
        <end position="715"/>
    </location>
</feature>
<dbReference type="CDD" id="cd21691">
    <property type="entry name" value="GH2-like_DHX8"/>
    <property type="match status" value="1"/>
</dbReference>
<dbReference type="Proteomes" id="UP000695000">
    <property type="component" value="Unplaced"/>
</dbReference>
<dbReference type="GeneID" id="108568158"/>
<dbReference type="InterPro" id="IPR014001">
    <property type="entry name" value="Helicase_ATP-bd"/>
</dbReference>
<reference evidence="16" key="1">
    <citation type="submission" date="2025-08" db="UniProtKB">
        <authorList>
            <consortium name="RefSeq"/>
        </authorList>
    </citation>
    <scope>IDENTIFICATION</scope>
    <source>
        <tissue evidence="16">Whole Larva</tissue>
    </source>
</reference>
<feature type="region of interest" description="Disordered" evidence="11">
    <location>
        <begin position="75"/>
        <end position="99"/>
    </location>
</feature>
<feature type="compositionally biased region" description="Basic residues" evidence="11">
    <location>
        <begin position="149"/>
        <end position="206"/>
    </location>
</feature>
<feature type="compositionally biased region" description="Basic and acidic residues" evidence="11">
    <location>
        <begin position="85"/>
        <end position="95"/>
    </location>
</feature>
<dbReference type="EC" id="3.6.4.13" evidence="2"/>
<dbReference type="CDD" id="cd18791">
    <property type="entry name" value="SF2_C_RHA"/>
    <property type="match status" value="1"/>
</dbReference>
<dbReference type="PROSITE" id="PS51192">
    <property type="entry name" value="HELICASE_ATP_BIND_1"/>
    <property type="match status" value="1"/>
</dbReference>
<dbReference type="SMART" id="SM00316">
    <property type="entry name" value="S1"/>
    <property type="match status" value="1"/>
</dbReference>
<evidence type="ECO:0000256" key="2">
    <source>
        <dbReference type="ARBA" id="ARBA00012552"/>
    </source>
</evidence>
<dbReference type="InterPro" id="IPR011545">
    <property type="entry name" value="DEAD/DEAH_box_helicase_dom"/>
</dbReference>
<evidence type="ECO:0000256" key="9">
    <source>
        <dbReference type="ARBA" id="ARBA00023242"/>
    </source>
</evidence>
<dbReference type="SUPFAM" id="SSF52540">
    <property type="entry name" value="P-loop containing nucleoside triphosphate hydrolases"/>
    <property type="match status" value="1"/>
</dbReference>
<dbReference type="RefSeq" id="XP_017784583.1">
    <property type="nucleotide sequence ID" value="XM_017929094.1"/>
</dbReference>
<sequence length="1198" mass="136704">MDEVEKLEHLSLVSKVCTELENHLGINDKDLAEFIIHLANKNTTQDAFKKVLLENGAEFSDSFIANLLRIIQHMKPSRSSSSYDTGKEKPNDELSVKFPGLALPNETQKSIFEKHGVPCTEDKEVVDDLMAQFEANAPSGHTAETPSREKRRRSRSKSKEKRRRRSPDRSKHRSSRRSTSRSRRSRSRSRNRRRSRSRSRSRNRRHERSERRRSPEKRRRSRSKVRQQRHESPELEDDPVVGKVYNGKVANTVPFGCFVQLEGLRKRWEGLVHISQLRAEGRVTNVTEVVSRGNRVKVKVLSITGQKVSLSMKDVCQTTGIDLNPTITSIRDQEFKDRNPDRPMNNSTSVLRLPMNTEENEEDSRKRVTRISSPERWEIKQMISSGCIDKSELPDFDEDTGLLPKEEDGGEADIEIELVEDEPPFLNGHGRAMHDLSPVRIVKNPDGSLAQAAMMQSALAKERREQKMIQREQEVDSQPSGKGKNWIDPLPEDDNKASISNIRGIGLQSQDLPEWKKHVIGGKKTSFGKKTNLTILEQRQSLPIYKLREELIKAVTDNQILIVIGETGSGKTTQITQYLAEAGLTTRGKIGCTQPRRVAAMSVAKRVAEEFGCRLGQEVGYTIRFEDCTSPETIIKYMTDGMLLRECLMDLDLKNYSLIMLDEAHERTIHTDVLFGLLKQAVTKRPELKLIVTSATLDAVKFSQYFFEAPIFTIPGRTFPVEVLYTKEPETDYLDASLITVMQIHLREPPGDVLLFLTGQEEIDTACEILYERMKSLGPDVPELIILPVYSALPSDMQTRIFDPAPPGSRKVVIATNIAETSLTIDGIFYVVDPGFVKQKVYNSKTGMDSLVVTPISQAQAKQRAGRAGRTGPGKCYRLYTERAYRDEMLPTPVPEIQRTNLATTVLQLKTMGINDLLHFDFMDAPPVESLIMALEQLHSLSALDDEGLLTRLGRRMAEFPLEPNLSKMLIMSVALQCSDEILTIVSMLSIQNVFYRPKDKQAVADQKKAKFNQPEGDHLTLLAVYNSWKNNKFSNAWCYENFVQIRTLKRAQDVRKQLLGIMDRHKLDVVSADRNTVRIQKAVCSGFFRNAAKKDPQEGYRTLVDSQVVYIHPSSALFNRQPEWVIYHELVQTTKEYMREVTAIDPKWLVEFAPAFFKFSDPTKLSKFKKNQRLEPLYNKYEEPNAWRISRVRRRRN</sequence>
<dbReference type="InterPro" id="IPR002464">
    <property type="entry name" value="DNA/RNA_helicase_DEAH_CS"/>
</dbReference>
<feature type="domain" description="Helicase C-terminal" evidence="14">
    <location>
        <begin position="733"/>
        <end position="913"/>
    </location>
</feature>
<dbReference type="Pfam" id="PF00271">
    <property type="entry name" value="Helicase_C"/>
    <property type="match status" value="1"/>
</dbReference>